<organism evidence="2 3">
    <name type="scientific">Anaerovorax odorimutans</name>
    <dbReference type="NCBI Taxonomy" id="109327"/>
    <lineage>
        <taxon>Bacteria</taxon>
        <taxon>Bacillati</taxon>
        <taxon>Bacillota</taxon>
        <taxon>Clostridia</taxon>
        <taxon>Peptostreptococcales</taxon>
        <taxon>Anaerovoracaceae</taxon>
        <taxon>Anaerovorax</taxon>
    </lineage>
</organism>
<accession>A0ABT1RQ66</accession>
<protein>
    <submittedName>
        <fullName evidence="2">DUF3343 domain-containing protein</fullName>
    </submittedName>
</protein>
<keyword evidence="3" id="KW-1185">Reference proteome</keyword>
<comment type="caution">
    <text evidence="2">The sequence shown here is derived from an EMBL/GenBank/DDBJ whole genome shotgun (WGS) entry which is preliminary data.</text>
</comment>
<dbReference type="EMBL" id="JANFXK010000012">
    <property type="protein sequence ID" value="MCQ4637306.1"/>
    <property type="molecule type" value="Genomic_DNA"/>
</dbReference>
<dbReference type="Proteomes" id="UP001524502">
    <property type="component" value="Unassembled WGS sequence"/>
</dbReference>
<dbReference type="Pfam" id="PF11823">
    <property type="entry name" value="Se_S_carrier"/>
    <property type="match status" value="1"/>
</dbReference>
<sequence>MHRPEINSEYILTFSSYYKAMYARDKLMERGIVSDVRRVPTQLLRSCGQALYITGHDLQKVIAILAESQIDAKGIFVVEYGEEKPEYRRIK</sequence>
<dbReference type="RefSeq" id="WP_256132498.1">
    <property type="nucleotide sequence ID" value="NZ_JANFXK010000012.1"/>
</dbReference>
<dbReference type="InterPro" id="IPR021778">
    <property type="entry name" value="Se/S_carrier-like"/>
</dbReference>
<evidence type="ECO:0000313" key="2">
    <source>
        <dbReference type="EMBL" id="MCQ4637306.1"/>
    </source>
</evidence>
<name>A0ABT1RQ66_9FIRM</name>
<gene>
    <name evidence="2" type="ORF">NE619_11280</name>
</gene>
<feature type="domain" description="Putative Se/S carrier protein-like" evidence="1">
    <location>
        <begin position="9"/>
        <end position="76"/>
    </location>
</feature>
<evidence type="ECO:0000313" key="3">
    <source>
        <dbReference type="Proteomes" id="UP001524502"/>
    </source>
</evidence>
<reference evidence="2 3" key="1">
    <citation type="submission" date="2022-06" db="EMBL/GenBank/DDBJ databases">
        <title>Isolation of gut microbiota from human fecal samples.</title>
        <authorList>
            <person name="Pamer E.G."/>
            <person name="Barat B."/>
            <person name="Waligurski E."/>
            <person name="Medina S."/>
            <person name="Paddock L."/>
            <person name="Mostad J."/>
        </authorList>
    </citation>
    <scope>NUCLEOTIDE SEQUENCE [LARGE SCALE GENOMIC DNA]</scope>
    <source>
        <strain evidence="2 3">SL.3.17</strain>
    </source>
</reference>
<proteinExistence type="predicted"/>
<evidence type="ECO:0000259" key="1">
    <source>
        <dbReference type="Pfam" id="PF11823"/>
    </source>
</evidence>